<keyword evidence="8" id="KW-1185">Reference proteome</keyword>
<evidence type="ECO:0000256" key="3">
    <source>
        <dbReference type="ARBA" id="ARBA00023306"/>
    </source>
</evidence>
<reference evidence="7 8" key="1">
    <citation type="journal article" date="2018" name="Int. J. Syst. Evol. Microbiol.">
        <title>Lactobacillus bambusae sp. nov., isolated from a traditional fermented Ma-bamboo shoots of Taiwan.</title>
        <authorList>
            <person name="Wang L.-T."/>
        </authorList>
    </citation>
    <scope>NUCLEOTIDE SEQUENCE [LARGE SCALE GENOMIC DNA]</scope>
    <source>
        <strain evidence="7 8">BS-W1</strain>
    </source>
</reference>
<evidence type="ECO:0000256" key="6">
    <source>
        <dbReference type="SAM" id="MobiDB-lite"/>
    </source>
</evidence>
<dbReference type="Proteomes" id="UP000245080">
    <property type="component" value="Unassembled WGS sequence"/>
</dbReference>
<organism evidence="7 8">
    <name type="scientific">Levilactobacillus bambusae</name>
    <dbReference type="NCBI Taxonomy" id="2024736"/>
    <lineage>
        <taxon>Bacteria</taxon>
        <taxon>Bacillati</taxon>
        <taxon>Bacillota</taxon>
        <taxon>Bacilli</taxon>
        <taxon>Lactobacillales</taxon>
        <taxon>Lactobacillaceae</taxon>
        <taxon>Levilactobacillus</taxon>
    </lineage>
</organism>
<dbReference type="GO" id="GO:0043093">
    <property type="term" value="P:FtsZ-dependent cytokinesis"/>
    <property type="evidence" value="ECO:0007669"/>
    <property type="project" value="UniProtKB-UniRule"/>
</dbReference>
<keyword evidence="1 5" id="KW-0132">Cell division</keyword>
<dbReference type="InterPro" id="IPR023052">
    <property type="entry name" value="Cell_div_SepF"/>
</dbReference>
<dbReference type="EMBL" id="QCXQ01000001">
    <property type="protein sequence ID" value="PWG00641.1"/>
    <property type="molecule type" value="Genomic_DNA"/>
</dbReference>
<sequence length="142" mass="15600">MAEKFSFSKFFGMTDDMGSEAPVGDNVERQTTQAAPVTGRSDKVVSINGPKASASHISLFEPRIYSDVKSIATQLMKNEAVIINFSRVDEAQSKRIVDFLTGTIFAIDGDIQRIGNEMFLCTPHNFQVSGELGSDVKTQFKL</sequence>
<dbReference type="Gene3D" id="3.30.110.150">
    <property type="entry name" value="SepF-like protein"/>
    <property type="match status" value="1"/>
</dbReference>
<comment type="subunit">
    <text evidence="5">Homodimer. Interacts with FtsZ.</text>
</comment>
<evidence type="ECO:0000313" key="7">
    <source>
        <dbReference type="EMBL" id="PWG00641.1"/>
    </source>
</evidence>
<dbReference type="HAMAP" id="MF_01197">
    <property type="entry name" value="SepF"/>
    <property type="match status" value="1"/>
</dbReference>
<dbReference type="PANTHER" id="PTHR35798">
    <property type="entry name" value="CELL DIVISION PROTEIN SEPF"/>
    <property type="match status" value="1"/>
</dbReference>
<evidence type="ECO:0000256" key="5">
    <source>
        <dbReference type="HAMAP-Rule" id="MF_01197"/>
    </source>
</evidence>
<evidence type="ECO:0000256" key="1">
    <source>
        <dbReference type="ARBA" id="ARBA00022618"/>
    </source>
</evidence>
<dbReference type="AlphaFoldDB" id="A0A2V1N044"/>
<feature type="region of interest" description="Disordered" evidence="6">
    <location>
        <begin position="20"/>
        <end position="42"/>
    </location>
</feature>
<dbReference type="InterPro" id="IPR007561">
    <property type="entry name" value="Cell_div_SepF/SepF-rel"/>
</dbReference>
<protein>
    <recommendedName>
        <fullName evidence="5">Cell division protein SepF</fullName>
    </recommendedName>
</protein>
<dbReference type="GO" id="GO:0000917">
    <property type="term" value="P:division septum assembly"/>
    <property type="evidence" value="ECO:0007669"/>
    <property type="project" value="UniProtKB-KW"/>
</dbReference>
<evidence type="ECO:0000256" key="4">
    <source>
        <dbReference type="ARBA" id="ARBA00044936"/>
    </source>
</evidence>
<keyword evidence="2 5" id="KW-0717">Septation</keyword>
<accession>A0A2V1N044</accession>
<gene>
    <name evidence="5" type="primary">sepF</name>
    <name evidence="7" type="ORF">DCM90_00240</name>
</gene>
<comment type="subcellular location">
    <subcellularLocation>
        <location evidence="5">Cytoplasm</location>
    </subcellularLocation>
    <text evidence="5">Localizes to the division site, in a FtsZ-dependent manner.</text>
</comment>
<evidence type="ECO:0000256" key="2">
    <source>
        <dbReference type="ARBA" id="ARBA00023210"/>
    </source>
</evidence>
<evidence type="ECO:0000313" key="8">
    <source>
        <dbReference type="Proteomes" id="UP000245080"/>
    </source>
</evidence>
<comment type="function">
    <text evidence="4 5">Cell division protein that is part of the divisome complex and is recruited early to the Z-ring. Probably stimulates Z-ring formation, perhaps through the cross-linking of FtsZ protofilaments. Its function overlaps with FtsA.</text>
</comment>
<dbReference type="RefSeq" id="WP_109249354.1">
    <property type="nucleotide sequence ID" value="NZ_QCXQ01000001.1"/>
</dbReference>
<proteinExistence type="inferred from homology"/>
<keyword evidence="5" id="KW-0963">Cytoplasm</keyword>
<dbReference type="InterPro" id="IPR038594">
    <property type="entry name" value="SepF-like_sf"/>
</dbReference>
<keyword evidence="3 5" id="KW-0131">Cell cycle</keyword>
<dbReference type="GO" id="GO:0005737">
    <property type="term" value="C:cytoplasm"/>
    <property type="evidence" value="ECO:0007669"/>
    <property type="project" value="UniProtKB-SubCell"/>
</dbReference>
<dbReference type="Pfam" id="PF04472">
    <property type="entry name" value="SepF"/>
    <property type="match status" value="1"/>
</dbReference>
<comment type="similarity">
    <text evidence="5">Belongs to the SepF family.</text>
</comment>
<name>A0A2V1N044_9LACO</name>
<comment type="caution">
    <text evidence="7">The sequence shown here is derived from an EMBL/GenBank/DDBJ whole genome shotgun (WGS) entry which is preliminary data.</text>
</comment>
<dbReference type="OrthoDB" id="9815206at2"/>
<dbReference type="PANTHER" id="PTHR35798:SF1">
    <property type="entry name" value="CELL DIVISION PROTEIN SEPF"/>
    <property type="match status" value="1"/>
</dbReference>